<gene>
    <name evidence="2" type="ordered locus">AM1_D0038</name>
</gene>
<feature type="transmembrane region" description="Helical" evidence="1">
    <location>
        <begin position="277"/>
        <end position="298"/>
    </location>
</feature>
<evidence type="ECO:0000313" key="3">
    <source>
        <dbReference type="Proteomes" id="UP000000268"/>
    </source>
</evidence>
<dbReference type="AlphaFoldDB" id="A8ZNE9"/>
<name>A8ZNE9_ACAM1</name>
<geneLocation type="plasmid" evidence="2 3">
    <name>pREB4</name>
</geneLocation>
<feature type="transmembrane region" description="Helical" evidence="1">
    <location>
        <begin position="234"/>
        <end position="265"/>
    </location>
</feature>
<dbReference type="KEGG" id="amr:AM1_D0038"/>
<accession>A8ZNE9</accession>
<keyword evidence="3" id="KW-1185">Reference proteome</keyword>
<keyword evidence="1" id="KW-0812">Transmembrane</keyword>
<sequence length="356" mass="38969">MFSLDAILIAGINFDSPQDIINNTKEISAEIDKALSVLWGFLGSKLFIEISNVAAIIAALGVGFWAIKWIKEVAKSDEFFYPDKIPQMAFGLMLAVLLGAPTERGKLLTDVLISYDRFTTNLSNIVLVAARPNPEKDPVASAQVSQAVRDRAAQDAKKCEKLGLLTQARFDCVDEAIERVSTSLEPYKEEWASKLHRELTSALGLLNDRAIGEAAKENIKRDFTLFAGDALNKVLIFVMFGLTVAFLVLLRVAKPLISIVFPLYIGLSYVPSSKPPVLWAIGMLIDIVLIEIIFKIFLSMIAQLALTLPLQIDTLTLGLLIVFGGIPFSIILGRRLSDGLTGAGVSAFPGLSRRFR</sequence>
<feature type="transmembrane region" description="Helical" evidence="1">
    <location>
        <begin position="46"/>
        <end position="67"/>
    </location>
</feature>
<organism evidence="2 3">
    <name type="scientific">Acaryochloris marina (strain MBIC 11017)</name>
    <dbReference type="NCBI Taxonomy" id="329726"/>
    <lineage>
        <taxon>Bacteria</taxon>
        <taxon>Bacillati</taxon>
        <taxon>Cyanobacteriota</taxon>
        <taxon>Cyanophyceae</taxon>
        <taxon>Acaryochloridales</taxon>
        <taxon>Acaryochloridaceae</taxon>
        <taxon>Acaryochloris</taxon>
    </lineage>
</organism>
<proteinExistence type="predicted"/>
<dbReference type="EMBL" id="CP000841">
    <property type="protein sequence ID" value="ABW32535.1"/>
    <property type="molecule type" value="Genomic_DNA"/>
</dbReference>
<feature type="transmembrane region" description="Helical" evidence="1">
    <location>
        <begin position="310"/>
        <end position="332"/>
    </location>
</feature>
<evidence type="ECO:0000313" key="2">
    <source>
        <dbReference type="EMBL" id="ABW32535.1"/>
    </source>
</evidence>
<keyword evidence="1" id="KW-1133">Transmembrane helix</keyword>
<keyword evidence="1" id="KW-0472">Membrane</keyword>
<keyword evidence="2" id="KW-0614">Plasmid</keyword>
<dbReference type="Proteomes" id="UP000000268">
    <property type="component" value="Plasmid pREB4"/>
</dbReference>
<reference evidence="2 3" key="1">
    <citation type="journal article" date="2008" name="Proc. Natl. Acad. Sci. U.S.A.">
        <title>Niche adaptation and genome expansion in the chlorophyll d-producing cyanobacterium Acaryochloris marina.</title>
        <authorList>
            <person name="Swingley W.D."/>
            <person name="Chen M."/>
            <person name="Cheung P.C."/>
            <person name="Conrad A.L."/>
            <person name="Dejesa L.C."/>
            <person name="Hao J."/>
            <person name="Honchak B.M."/>
            <person name="Karbach L.E."/>
            <person name="Kurdoglu A."/>
            <person name="Lahiri S."/>
            <person name="Mastrian S.D."/>
            <person name="Miyashita H."/>
            <person name="Page L."/>
            <person name="Ramakrishna P."/>
            <person name="Satoh S."/>
            <person name="Sattley W.M."/>
            <person name="Shimada Y."/>
            <person name="Taylor H.L."/>
            <person name="Tomo T."/>
            <person name="Tsuchiya T."/>
            <person name="Wang Z.T."/>
            <person name="Raymond J."/>
            <person name="Mimuro M."/>
            <person name="Blankenship R.E."/>
            <person name="Touchman J.W."/>
        </authorList>
    </citation>
    <scope>NUCLEOTIDE SEQUENCE [LARGE SCALE GENOMIC DNA]</scope>
    <source>
        <strain evidence="3">MBIC 11017</strain>
        <plasmid evidence="3">Plasmid pREB4</plasmid>
    </source>
</reference>
<evidence type="ECO:0000256" key="1">
    <source>
        <dbReference type="SAM" id="Phobius"/>
    </source>
</evidence>
<dbReference type="HOGENOM" id="CLU_777610_0_0_3"/>
<protein>
    <submittedName>
        <fullName evidence="2">Uncharacterized protein</fullName>
    </submittedName>
</protein>